<evidence type="ECO:0000313" key="2">
    <source>
        <dbReference type="EMBL" id="GEL47077.1"/>
    </source>
</evidence>
<evidence type="ECO:0000313" key="3">
    <source>
        <dbReference type="EMBL" id="MBB5474683.1"/>
    </source>
</evidence>
<feature type="domain" description="Restriction endonuclease type IV Mrr" evidence="1">
    <location>
        <begin position="6"/>
        <end position="77"/>
    </location>
</feature>
<dbReference type="RefSeq" id="WP_146837863.1">
    <property type="nucleotide sequence ID" value="NZ_BJVQ01000029.1"/>
</dbReference>
<comment type="caution">
    <text evidence="2">The sequence shown here is derived from an EMBL/GenBank/DDBJ whole genome shotgun (WGS) entry which is preliminary data.</text>
</comment>
<dbReference type="Proteomes" id="UP000321723">
    <property type="component" value="Unassembled WGS sequence"/>
</dbReference>
<reference evidence="2 4" key="1">
    <citation type="submission" date="2019-07" db="EMBL/GenBank/DDBJ databases">
        <title>Whole genome shotgun sequence of Cellulomonas hominis NBRC 16055.</title>
        <authorList>
            <person name="Hosoyama A."/>
            <person name="Uohara A."/>
            <person name="Ohji S."/>
            <person name="Ichikawa N."/>
        </authorList>
    </citation>
    <scope>NUCLEOTIDE SEQUENCE [LARGE SCALE GENOMIC DNA]</scope>
    <source>
        <strain evidence="2 4">NBRC 16055</strain>
    </source>
</reference>
<gene>
    <name evidence="2" type="ORF">CHO01_21930</name>
    <name evidence="3" type="ORF">HNR08_003419</name>
</gene>
<organism evidence="2 4">
    <name type="scientific">Cellulomonas hominis</name>
    <dbReference type="NCBI Taxonomy" id="156981"/>
    <lineage>
        <taxon>Bacteria</taxon>
        <taxon>Bacillati</taxon>
        <taxon>Actinomycetota</taxon>
        <taxon>Actinomycetes</taxon>
        <taxon>Micrococcales</taxon>
        <taxon>Cellulomonadaceae</taxon>
        <taxon>Cellulomonas</taxon>
    </lineage>
</organism>
<dbReference type="GO" id="GO:0009307">
    <property type="term" value="P:DNA restriction-modification system"/>
    <property type="evidence" value="ECO:0007669"/>
    <property type="project" value="InterPro"/>
</dbReference>
<proteinExistence type="predicted"/>
<protein>
    <recommendedName>
        <fullName evidence="1">Restriction endonuclease type IV Mrr domain-containing protein</fullName>
    </recommendedName>
</protein>
<keyword evidence="4" id="KW-1185">Reference proteome</keyword>
<evidence type="ECO:0000313" key="4">
    <source>
        <dbReference type="Proteomes" id="UP000321723"/>
    </source>
</evidence>
<dbReference type="AlphaFoldDB" id="A0A511FFG1"/>
<reference evidence="3 5" key="2">
    <citation type="submission" date="2020-08" db="EMBL/GenBank/DDBJ databases">
        <title>Sequencing the genomes of 1000 actinobacteria strains.</title>
        <authorList>
            <person name="Klenk H.-P."/>
        </authorList>
    </citation>
    <scope>NUCLEOTIDE SEQUENCE [LARGE SCALE GENOMIC DNA]</scope>
    <source>
        <strain evidence="3 5">DSM 9581</strain>
    </source>
</reference>
<name>A0A511FFG1_9CELL</name>
<dbReference type="EMBL" id="JACHDN010000001">
    <property type="protein sequence ID" value="MBB5474683.1"/>
    <property type="molecule type" value="Genomic_DNA"/>
</dbReference>
<evidence type="ECO:0000259" key="1">
    <source>
        <dbReference type="Pfam" id="PF04471"/>
    </source>
</evidence>
<dbReference type="EMBL" id="BJVQ01000029">
    <property type="protein sequence ID" value="GEL47077.1"/>
    <property type="molecule type" value="Genomic_DNA"/>
</dbReference>
<accession>A0A511FFG1</accession>
<sequence length="564" mass="61388">MIPWSELDGDVIERLVASLIALDHPRANRITPSRGDRGMDIRVRQDDGTLVIYQVKRYTGPLTTRQAQEIEKSLQTMHQHVAAEHDVAAWHLVMPWDPTPERIAWLEDDLAKRIDPIELRWDDKARLDTWASAHPNLLDYFLPGRSPRDELLLEALRSRLPDPSTVEGADLLGVATAHSLHVQRALDRVDPFYRYEVQHHPDMAAARAAENAAAGRAGLAMMQTVGLAGGEARTVAMYAKTALSAELSPITINTTIHVPDEHRASFESFHDYGTALVGVPATVEAVGGPPGLDAPAGEYTVTLSPWPEEADLPDTELAILDTDGTELATIPLGRFQRTRGLDGRGVQLRARAVGGSSMFTFSIRASEDGRTFTARMGLEAPSLTGMAPAAAARAARAFAAYLQAGRHQWRVADAGRVLHEAKREEPLDDGGQFRPLVLDYLDSLATLQRHLSERVVVPDLSTEPIEAANEVIAAARLLNGETLHVPMDIWVERTSWEATGAAPVRIAQQMHCTVAGRKIPIMALVEAETVEAVEAPAGPSDPVKVAPPGGLFAVTLHRPDPTAR</sequence>
<dbReference type="Pfam" id="PF04471">
    <property type="entry name" value="Mrr_cat"/>
    <property type="match status" value="1"/>
</dbReference>
<dbReference type="GO" id="GO:0003677">
    <property type="term" value="F:DNA binding"/>
    <property type="evidence" value="ECO:0007669"/>
    <property type="project" value="InterPro"/>
</dbReference>
<evidence type="ECO:0000313" key="5">
    <source>
        <dbReference type="Proteomes" id="UP000564629"/>
    </source>
</evidence>
<dbReference type="GO" id="GO:0004519">
    <property type="term" value="F:endonuclease activity"/>
    <property type="evidence" value="ECO:0007669"/>
    <property type="project" value="InterPro"/>
</dbReference>
<dbReference type="Proteomes" id="UP000564629">
    <property type="component" value="Unassembled WGS sequence"/>
</dbReference>
<dbReference type="InterPro" id="IPR007560">
    <property type="entry name" value="Restrct_endonuc_IV_Mrr"/>
</dbReference>
<dbReference type="OrthoDB" id="4202952at2"/>